<dbReference type="Proteomes" id="UP000712600">
    <property type="component" value="Unassembled WGS sequence"/>
</dbReference>
<protein>
    <submittedName>
        <fullName evidence="2">Uncharacterized protein</fullName>
    </submittedName>
</protein>
<dbReference type="EMBL" id="QGKX02000996">
    <property type="protein sequence ID" value="KAF3553582.1"/>
    <property type="molecule type" value="Genomic_DNA"/>
</dbReference>
<organism evidence="2 3">
    <name type="scientific">Brassica cretica</name>
    <name type="common">Mustard</name>
    <dbReference type="NCBI Taxonomy" id="69181"/>
    <lineage>
        <taxon>Eukaryota</taxon>
        <taxon>Viridiplantae</taxon>
        <taxon>Streptophyta</taxon>
        <taxon>Embryophyta</taxon>
        <taxon>Tracheophyta</taxon>
        <taxon>Spermatophyta</taxon>
        <taxon>Magnoliopsida</taxon>
        <taxon>eudicotyledons</taxon>
        <taxon>Gunneridae</taxon>
        <taxon>Pentapetalae</taxon>
        <taxon>rosids</taxon>
        <taxon>malvids</taxon>
        <taxon>Brassicales</taxon>
        <taxon>Brassicaceae</taxon>
        <taxon>Brassiceae</taxon>
        <taxon>Brassica</taxon>
    </lineage>
</organism>
<evidence type="ECO:0000313" key="2">
    <source>
        <dbReference type="EMBL" id="KAF3553582.1"/>
    </source>
</evidence>
<comment type="caution">
    <text evidence="2">The sequence shown here is derived from an EMBL/GenBank/DDBJ whole genome shotgun (WGS) entry which is preliminary data.</text>
</comment>
<reference evidence="2" key="1">
    <citation type="submission" date="2019-12" db="EMBL/GenBank/DDBJ databases">
        <title>Genome sequencing and annotation of Brassica cretica.</title>
        <authorList>
            <person name="Studholme D.J."/>
            <person name="Sarris P."/>
        </authorList>
    </citation>
    <scope>NUCLEOTIDE SEQUENCE</scope>
    <source>
        <strain evidence="2">PFS-109/04</strain>
        <tissue evidence="2">Leaf</tissue>
    </source>
</reference>
<proteinExistence type="predicted"/>
<sequence>MYERRMKRRFDVGGSSTAPPPPPVRDQDPWPPEREDEPIPLLDHFDDTRKAAKSSKCRNRTISDSWDDYDIIFYNQWLNVIRLGTEKYSGLITGQKYAGKVEIAQIDREARGVSTQGIRTWCQSLTKLSVYKECRVSAGRSVSCSLTSRSTRCRSICEQRMRADIQWLGMWTPVCRHTCDQKHAGGHTSDRVAHSYWLATSIYTQLPWFLTSETGSGLGYPDLSRCQFVDPRLETMSGLKPRGGSSSSLQVIASSNGTTKPVVNPDSPIGDRGTAILIEDRDRAISERLRLCAIIVKGLQVASRKDHSARGTVGAGVDWTSFAKDSFSRYMNVTSRKDHSARGTVGAGVDWTSFAKDSFSRYMNRKVVRACSCLIVARLTDLCLKRFAGVTLKVSIGPTRFVDPDVIRSLGIKSDLEDLFEPEAALPPFPPMPDMSTRPEGDFQHVVVDALTTIWARVSRYRCSSRRSVRASPPLASGPSRHRKGTSSDETTDED</sequence>
<name>A0A8S9QHJ0_BRACR</name>
<feature type="region of interest" description="Disordered" evidence="1">
    <location>
        <begin position="464"/>
        <end position="495"/>
    </location>
</feature>
<dbReference type="AlphaFoldDB" id="A0A8S9QHJ0"/>
<gene>
    <name evidence="2" type="ORF">F2Q69_00012743</name>
</gene>
<evidence type="ECO:0000256" key="1">
    <source>
        <dbReference type="SAM" id="MobiDB-lite"/>
    </source>
</evidence>
<accession>A0A8S9QHJ0</accession>
<evidence type="ECO:0000313" key="3">
    <source>
        <dbReference type="Proteomes" id="UP000712600"/>
    </source>
</evidence>
<feature type="region of interest" description="Disordered" evidence="1">
    <location>
        <begin position="1"/>
        <end position="40"/>
    </location>
</feature>